<reference evidence="2" key="1">
    <citation type="submission" date="2016-10" db="EMBL/GenBank/DDBJ databases">
        <authorList>
            <person name="Varghese N."/>
        </authorList>
    </citation>
    <scope>NUCLEOTIDE SEQUENCE</scope>
</reference>
<dbReference type="SMART" id="SM00306">
    <property type="entry name" value="HintN"/>
    <property type="match status" value="1"/>
</dbReference>
<organism evidence="2">
    <name type="scientific">uncultured virus</name>
    <dbReference type="NCBI Taxonomy" id="340016"/>
    <lineage>
        <taxon>Viruses</taxon>
        <taxon>environmental samples</taxon>
    </lineage>
</organism>
<dbReference type="NCBIfam" id="TIGR01443">
    <property type="entry name" value="intein_Cterm"/>
    <property type="match status" value="1"/>
</dbReference>
<dbReference type="Pfam" id="PF01079">
    <property type="entry name" value="Hint"/>
    <property type="match status" value="1"/>
</dbReference>
<protein>
    <submittedName>
        <fullName evidence="2">Putative gp62</fullName>
    </submittedName>
</protein>
<sequence length="2032" mass="220979">MLSRQYINQNGKKVPLIYGAKGGGCFPAETLISMWDGTDKIIKDITVGDMVKAFTKTGKLVAGTVTETFLHPDDEFLKLEHWQGDLILTPNHWVLCEDGLFDQAGNRQEEHALITEHGKISPITKIIKSYDRGASYNFTVKDHHTFIADGIRVHNKGGGKGGGGTAASGTESPNSLFSTDILFTTTALGEGPIYRINPNGPQDIEINEGNIDDLINIDGDGQENNEVFKTLATTGTTTQAALDVFGEQAVTPQNFTSSVILKKGNIAGVPQNRILLQSTSAKDWDALKFLFICNTLQESRNNGDIVGQSVSIKITVFNNTGETQITSAERTVSGKTNTPFKFTINIPIPTASKNSAGYKFTIEKTNDDSDSSKIQSDVRSIGWFEIENRPQTYPRTAMIGYALKAFAEHTGGVPTFTSLVKGLLVKVPSNYNQPVLASGEIDWRQLEVPESGSNSYVSNGYRLQNAPQSVKTSINPQIYIGTWDGTFIYNWTQNPVWIIYDLLTNRTYGLGVPEEHIDKFQFFKVAQFCDACDAVTGKFEGVDGLADGTFRHQPRTKFTSVRQSQIGLSNTVQIKERRFVFDGQITDQGQAIDVINSIAASFRSAVIYNAGKITLSADMPNELPVAVFSEVNIKKGSVQIKGIKESQILTGAEISYVDPSNHFKRETVRIDSVDSNDGTDRNVIENVKTMDLFGVTRRSQALRFGQYQIASSRFLRRQINFITSQDAVVLMPGDVISVQQKNIGVSFGFGGKISASSNVDICNVHLEHFTQPAISSTNFTANSNPLALRIIKQDNDRIDLYILSNTLFGGSSTSNVSTGFDLIETRVIQRFNPITKAFENYSAFTANNLPAKGDLWTFGEIEDPSNFYTSKSDKLFKITEMGKTEDEDIRIAAIEYVSNVYVDSDTFIDYKPTSYTDTLSPITAPPPPIFDIQANPRRRTDGSVTIDLLLNQTTDSTNYGITQSTEFFVSFPESVQVVANVTKTTPYTVIIDNASQLSNGVSAGLIGKNGFQSVVGEIKLLCNSVTAVDSSSNLNLLLEGHNVAFDENFFKHVLEVNDASFGGLKGDDFVTVPVIEKADDGGLRNFVSFNPTEIEISSNIKFNDFPNNTIKIENQSNEGSALLDRLPPTPFFVKIFQLLDARFYANNSFYVGGSEFTFTQTNTDLTTSTTHVEPLQIKPRDRKFLRVFVDGKQTDAFSFTQNKGSASPATVGLDVSTSDTQIRVEVDHTTVPAIEVGDNVLMSTGNTFAVTQTSYDIQSAGSNNELTQNSIFRIKLAEAPTDNLTSATLTNIAPNPTGVLNNVNQTANTATFDYNTSTFPGNFRLSNNRIYELSVGGDFELLPSSSSSQRIIPDIETGSVVVRARNKNVTGRTSPTVTKSLTVGNIPISKVEDLQISEGLYREQVGGVAVRAIVNFKHLVGQDVTDYEMSYRVTGSGNNDLTSFSTVKLPANLVDDDGTITYVINNIDRGLVKGIATLDVRVTPLNHDIRGITATVSKEILGKTAAPDNVFNLSGSQQIDQITLQWNYVRVNEELKDLDLKEVIIKRGVGTLEANLTNFVTADDFVTVSAGTERKSIPIDIFGTFTYLARTRDTSGNFSPDVTSTTITTARSQQREVVLAFSEDTPGSDFTTITNSNSTEFNYPSFANSNTGGVSIPSMPSSLVDNANGTSSGFTATGSATDIAAADDATYITQVRDVGALGVASIQVDIEGTQGTTTTFNVLKTDILEGTSEVISGAAANVFTETAFGGIGTVLGFSNTTFPNGDPFTVAFDANNKTLIDDSTDQNVYAIFNPGQHADDPSNANSFALIAGVINATAIELGASFFANGEPTGGNAFGNVTGVASSYKLVNLTQFRDFGDSETFEGTLGSLNQQTFVRTSSVANPFFANGNVNVAAFDSSETNEGFTLYEAGTRTFRHFQIKFQVDNINPEQFDFTLDKFRYTIEKDKTTFTDEVVYAAQPTTIDYTSAGFLQNPVINLSVVDSQNANAVPNAVVVERSPTSCKINVFFTSNNALHPVDSDRCNVFITAVGV</sequence>
<dbReference type="PANTHER" id="PTHR36251">
    <property type="entry name" value="FELS-1 PROPHAGE HOST SPECIFICITY PROTEIN-RELATED"/>
    <property type="match status" value="1"/>
</dbReference>
<name>A0A218MKA3_9VIRU</name>
<dbReference type="InterPro" id="IPR030934">
    <property type="entry name" value="Intein_C"/>
</dbReference>
<dbReference type="CDD" id="cd00081">
    <property type="entry name" value="Hint"/>
    <property type="match status" value="1"/>
</dbReference>
<dbReference type="InterPro" id="IPR003587">
    <property type="entry name" value="Hint_dom_N"/>
</dbReference>
<dbReference type="SUPFAM" id="SSF51294">
    <property type="entry name" value="Hedgehog/intein (Hint) domain"/>
    <property type="match status" value="1"/>
</dbReference>
<dbReference type="EMBL" id="KY052794">
    <property type="protein sequence ID" value="ASE99705.1"/>
    <property type="molecule type" value="Genomic_DNA"/>
</dbReference>
<dbReference type="PANTHER" id="PTHR36251:SF2">
    <property type="entry name" value="GIFSY-2 PROPHAGE HOST SPECIFICITY PROTEIN J, PHAGE LAMBDA"/>
    <property type="match status" value="1"/>
</dbReference>
<proteinExistence type="predicted"/>
<evidence type="ECO:0000259" key="1">
    <source>
        <dbReference type="SMART" id="SM00306"/>
    </source>
</evidence>
<dbReference type="InterPro" id="IPR001767">
    <property type="entry name" value="Hedgehog_Hint"/>
</dbReference>
<feature type="domain" description="Hint" evidence="1">
    <location>
        <begin position="23"/>
        <end position="130"/>
    </location>
</feature>
<dbReference type="Gene3D" id="2.170.16.10">
    <property type="entry name" value="Hedgehog/Intein (Hint) domain"/>
    <property type="match status" value="1"/>
</dbReference>
<accession>A0A218MKA3</accession>
<dbReference type="GO" id="GO:0016540">
    <property type="term" value="P:protein autoprocessing"/>
    <property type="evidence" value="ECO:0007669"/>
    <property type="project" value="InterPro"/>
</dbReference>
<dbReference type="InterPro" id="IPR036844">
    <property type="entry name" value="Hint_dom_sf"/>
</dbReference>
<dbReference type="InterPro" id="IPR032876">
    <property type="entry name" value="J_dom"/>
</dbReference>
<dbReference type="Pfam" id="PF13550">
    <property type="entry name" value="Phage-tail_3"/>
    <property type="match status" value="1"/>
</dbReference>
<reference evidence="2" key="2">
    <citation type="journal article" date="2017" name="Nat. Commun.">
        <title>Single-virus genomics reveals hidden cosmopolitan and abundant viruses.</title>
        <authorList>
            <person name="Martinez-Hernandez F."/>
            <person name="Fornas O."/>
            <person name="Lluesma Gomez M."/>
            <person name="Bolduc B."/>
            <person name="de la Cruz Pena M.J."/>
            <person name="Martinez J.M."/>
            <person name="Anton J."/>
            <person name="Gasol J.M."/>
            <person name="Rosselli R."/>
            <person name="Rodriguez-Valera F."/>
            <person name="Sullivan M.B."/>
            <person name="Acinas S.G."/>
            <person name="Martinez-Garcia M."/>
        </authorList>
    </citation>
    <scope>NUCLEOTIDE SEQUENCE</scope>
</reference>
<dbReference type="InterPro" id="IPR053171">
    <property type="entry name" value="Viral_Tip_Attach_Protein"/>
</dbReference>
<dbReference type="InterPro" id="IPR055385">
    <property type="entry name" value="GpJ_HDII-ins2"/>
</dbReference>
<dbReference type="Pfam" id="PF24801">
    <property type="entry name" value="FNIII-A_GpJ"/>
    <property type="match status" value="1"/>
</dbReference>
<evidence type="ECO:0000313" key="2">
    <source>
        <dbReference type="EMBL" id="ASE99705.1"/>
    </source>
</evidence>